<sequence length="1182" mass="132926">MNNKYRSAFYQALIIFLSIFMSLGSFELSRDVFANSPDQEEKVWIKIKAGQGGRIEVKLNDNQMYATPDPDGITEFQVMKGSNLSVLIDTNENRQIDKVFLNDENLADIESSNQEYRFDLKARSDIRIEAFFIENIKNPQSTDEDLSQNNPDSENLTEESVNSDQNSKPNFSEGNTSDEAIDCEPDDFAENQADQNKSDQPPEDFSENNPSNPNADEIEKTDDESAADLSMQTVEFSPQAKKLYEQNNQKPQYSQSLQNSASLEWIPQSDDQKITDGLLEIRTDQPFDLMINAALKAESQNNDSQNAEYQNREPEKIENTLEQSGSNEIGFQKGQLRFVFDQSFFEDLNGSEQDIEVTLDDDAFGLCKNEDQIILINTKDIPENSWNGTLQIFQKNIQPEKLFRNKEKTQTEISSKMITIKPEMLVDDEVQFSLHSNTLSAVLTRPEMSRDPKDTPGATISKTGAAYRIMPNSGSENIPDSIVPLPQFQVYSPTTGETNLAYCCMPQVPEQLGAATEYNLPEWTSQRLNGNIRIMTESTAKYLAGMCFYFYNHSHFGSYGNAIDNMTPDSTLCRGLLAVNTWRIMAQKHPYLSPVGIHTSIYTDGYYIDGVNMGASISDQKRLFQDAYNWCTANFDNPDAANGRSLSSLAFALRFYKAAGQSMSTAQGVVSYRRIPMLPEIGHLSIQKKSLLPDISNSNNFYSVAGAEYTVYDSSNQAVAVMTIGDDSNDNWSNIVELPFGNYTYKETKPAKGYTLDPTIYSVTIDQASAHPAGFKNMHHVYAKDTPKSCPVKIVLQKVDDQTGKNEPQGSGSLADAEFTLKFYAGVNPNLNQNPTKTWVMKTNQKGEIRFEDTYKVSGDAFYLNSRQQPCLPAGILIIEETKAPEGYMKSDEVITMIIDPTLETEDAMVYQVPECKERPVEAMLIKKQADSNVGIEGAVFEWTDPSSIKRQLTIDSDGKIVLKGLSEGKHTLKEIEAPEGYQNLKEEIFLNVKDQKPIWQIPSDANWITTEGRDDQVIVFDEVADWSVSIIKKDDQNNPLENALFTLYQDEQLTNPIASLNSDKHGNLQFDNLKNNTTYYLEETRSPEGYPQTKMVWKLKAKCDPAKNQFEVLVNDQPSSSISIHEKRLTLHLDIMNIPGMQLPDTGLKDQLVLCLLVLTLMFAGFCLNRLAGKENSDMNN</sequence>
<dbReference type="InterPro" id="IPR013783">
    <property type="entry name" value="Ig-like_fold"/>
</dbReference>
<evidence type="ECO:0000313" key="8">
    <source>
        <dbReference type="Proteomes" id="UP000186341"/>
    </source>
</evidence>
<comment type="caution">
    <text evidence="7">The sequence shown here is derived from an EMBL/GenBank/DDBJ whole genome shotgun (WGS) entry which is preliminary data.</text>
</comment>
<keyword evidence="5" id="KW-0812">Transmembrane</keyword>
<keyword evidence="3" id="KW-0732">Signal</keyword>
<feature type="compositionally biased region" description="Polar residues" evidence="4">
    <location>
        <begin position="139"/>
        <end position="178"/>
    </location>
</feature>
<evidence type="ECO:0000313" key="7">
    <source>
        <dbReference type="EMBL" id="OLU41766.1"/>
    </source>
</evidence>
<accession>A0A1U7NI36</accession>
<dbReference type="AlphaFoldDB" id="A0A1U7NI36"/>
<keyword evidence="8" id="KW-1185">Reference proteome</keyword>
<dbReference type="Pfam" id="PF17802">
    <property type="entry name" value="SpaA"/>
    <property type="match status" value="4"/>
</dbReference>
<feature type="domain" description="SpaA-like prealbumin fold" evidence="6">
    <location>
        <begin position="1028"/>
        <end position="1103"/>
    </location>
</feature>
<dbReference type="InterPro" id="IPR041033">
    <property type="entry name" value="SpaA_PFL_dom_1"/>
</dbReference>
<dbReference type="Proteomes" id="UP000186341">
    <property type="component" value="Unassembled WGS sequence"/>
</dbReference>
<keyword evidence="5" id="KW-0472">Membrane</keyword>
<dbReference type="GeneID" id="82202146"/>
<evidence type="ECO:0000256" key="4">
    <source>
        <dbReference type="SAM" id="MobiDB-lite"/>
    </source>
</evidence>
<comment type="similarity">
    <text evidence="1">Belongs to the serine-aspartate repeat-containing protein (SDr) family.</text>
</comment>
<dbReference type="Gene3D" id="2.60.40.10">
    <property type="entry name" value="Immunoglobulins"/>
    <property type="match status" value="4"/>
</dbReference>
<feature type="compositionally biased region" description="Acidic residues" evidence="4">
    <location>
        <begin position="179"/>
        <end position="189"/>
    </location>
</feature>
<dbReference type="EMBL" id="MPJW01000076">
    <property type="protein sequence ID" value="OLU41766.1"/>
    <property type="molecule type" value="Genomic_DNA"/>
</dbReference>
<dbReference type="OrthoDB" id="1769694at2"/>
<dbReference type="SUPFAM" id="SSF49478">
    <property type="entry name" value="Cna protein B-type domain"/>
    <property type="match status" value="1"/>
</dbReference>
<evidence type="ECO:0000256" key="5">
    <source>
        <dbReference type="SAM" id="Phobius"/>
    </source>
</evidence>
<reference evidence="7 8" key="1">
    <citation type="submission" date="2016-11" db="EMBL/GenBank/DDBJ databases">
        <title>Description of two novel members of the family Erysipelotrichaceae: Ileibacterium lipovorans gen. nov., sp. nov. and Dubosiella newyorkensis, gen. nov., sp. nov.</title>
        <authorList>
            <person name="Cox L.M."/>
            <person name="Sohn J."/>
            <person name="Tyrrell K.L."/>
            <person name="Citron D.M."/>
            <person name="Lawson P.A."/>
            <person name="Patel N.B."/>
            <person name="Iizumi T."/>
            <person name="Perez-Perez G.I."/>
            <person name="Goldstein E.J."/>
            <person name="Blaser M.J."/>
        </authorList>
    </citation>
    <scope>NUCLEOTIDE SEQUENCE [LARGE SCALE GENOMIC DNA]</scope>
    <source>
        <strain evidence="7 8">NYU-BL-A3</strain>
    </source>
</reference>
<name>A0A1U7NI36_9FIRM</name>
<feature type="region of interest" description="Disordered" evidence="4">
    <location>
        <begin position="139"/>
        <end position="226"/>
    </location>
</feature>
<gene>
    <name evidence="7" type="ORF">BO222_02725</name>
</gene>
<keyword evidence="5" id="KW-1133">Transmembrane helix</keyword>
<feature type="domain" description="SpaA-like prealbumin fold" evidence="6">
    <location>
        <begin position="808"/>
        <end position="900"/>
    </location>
</feature>
<organism evidence="7 8">
    <name type="scientific">Ileibacterium valens</name>
    <dbReference type="NCBI Taxonomy" id="1862668"/>
    <lineage>
        <taxon>Bacteria</taxon>
        <taxon>Bacillati</taxon>
        <taxon>Bacillota</taxon>
        <taxon>Erysipelotrichia</taxon>
        <taxon>Erysipelotrichales</taxon>
        <taxon>Erysipelotrichaceae</taxon>
        <taxon>Ileibacterium</taxon>
    </lineage>
</organism>
<dbReference type="RefSeq" id="WP_075818170.1">
    <property type="nucleotide sequence ID" value="NZ_CAPNHH010000038.1"/>
</dbReference>
<evidence type="ECO:0000256" key="3">
    <source>
        <dbReference type="ARBA" id="ARBA00022729"/>
    </source>
</evidence>
<proteinExistence type="inferred from homology"/>
<evidence type="ECO:0000259" key="6">
    <source>
        <dbReference type="Pfam" id="PF17802"/>
    </source>
</evidence>
<evidence type="ECO:0000256" key="1">
    <source>
        <dbReference type="ARBA" id="ARBA00007257"/>
    </source>
</evidence>
<dbReference type="PANTHER" id="PTHR36108:SF13">
    <property type="entry name" value="COLOSSIN-B-RELATED"/>
    <property type="match status" value="1"/>
</dbReference>
<evidence type="ECO:0000256" key="2">
    <source>
        <dbReference type="ARBA" id="ARBA00022525"/>
    </source>
</evidence>
<feature type="domain" description="SpaA-like prealbumin fold" evidence="6">
    <location>
        <begin position="703"/>
        <end position="769"/>
    </location>
</feature>
<keyword evidence="2" id="KW-0964">Secreted</keyword>
<dbReference type="PANTHER" id="PTHR36108">
    <property type="entry name" value="COLOSSIN-B-RELATED"/>
    <property type="match status" value="1"/>
</dbReference>
<feature type="transmembrane region" description="Helical" evidence="5">
    <location>
        <begin position="1152"/>
        <end position="1173"/>
    </location>
</feature>
<feature type="domain" description="SpaA-like prealbumin fold" evidence="6">
    <location>
        <begin position="925"/>
        <end position="997"/>
    </location>
</feature>
<feature type="transmembrane region" description="Helical" evidence="5">
    <location>
        <begin position="7"/>
        <end position="26"/>
    </location>
</feature>
<protein>
    <recommendedName>
        <fullName evidence="6">SpaA-like prealbumin fold domain-containing protein</fullName>
    </recommendedName>
</protein>